<name>A0A1W2AZJ0_9BACT</name>
<sequence>MFEKIKKRDGRIAEFDSSKISDAIAKSGKETGEFDEKEAKKLTMKVITLARDLRLGVCPEVEEIQDIVERVLLDSPFYKTAKAYILYREQHNQIRKITIREHLDLMENYIGRMDWKVKENSNMSYSLQGLNNYISSDITAEYWLNRIYPPSVREAHEKGDLHIHDLSLLSVYCVGWDLQDLLMEGFKGVSGKVESAPPKHFRTALGQMVNFFYTLQGEAAGAQAMSNFDTLLAPFVREDQLGYKEVKQALQEFVFNINIPTRVGFQTPFTNITMDLVVPSILKDSPVVIGGEYRRDTYADYQHEMDMINNAFAEVMMEGDAKGRVFTFPIPTYNITRDFNWDNENLENVWKMTGKYGIPYFSNFVNSDMSPDDARSMCCRLRLDNRELQKRGGGLFGANPLTGSIGVVTINLPRLGYISNSEQEFLDHLDALVKIAGESLSIKRKVLERFTDGNLYPYSKFYLRKIKESAGCFWRNHFSTIGVLGMNEACVNFMGKGIASEEGQAFSIRVMDHLRSKIEKMQVETGEMFNLEATPAEGTTYRFAMKDKNRYPEILCANEAEYKEGSDPFYTNSTHLPVNYTDDVFEVLDLQDGLQVKYTGGTVLHLFLGEEVCDVEIVKQMVRKVANNYKLPYFTLTPTFSVCASHGYIAGEEAVCHKCGKETEVYSRVVGYLRPVKQWNNGKQTEFCMRKTFKVAS</sequence>
<dbReference type="STRING" id="1121400.SAMN02746065_106182"/>
<gene>
    <name evidence="5" type="ORF">SAMN02746065_106182</name>
</gene>
<proteinExistence type="predicted"/>
<dbReference type="PANTHER" id="PTHR21075">
    <property type="entry name" value="ANAEROBIC RIBONUCLEOSIDE-TRIPHOSPHATE REDUCTASE"/>
    <property type="match status" value="1"/>
</dbReference>
<reference evidence="5 6" key="1">
    <citation type="submission" date="2017-04" db="EMBL/GenBank/DDBJ databases">
        <authorList>
            <person name="Afonso C.L."/>
            <person name="Miller P.J."/>
            <person name="Scott M.A."/>
            <person name="Spackman E."/>
            <person name="Goraichik I."/>
            <person name="Dimitrov K.M."/>
            <person name="Suarez D.L."/>
            <person name="Swayne D.E."/>
        </authorList>
    </citation>
    <scope>NUCLEOTIDE SEQUENCE [LARGE SCALE GENOMIC DNA]</scope>
    <source>
        <strain evidence="5 6">DSM 3385</strain>
    </source>
</reference>
<dbReference type="GO" id="GO:0004748">
    <property type="term" value="F:ribonucleoside-diphosphate reductase activity, thioredoxin disulfide as acceptor"/>
    <property type="evidence" value="ECO:0007669"/>
    <property type="project" value="TreeGrafter"/>
</dbReference>
<evidence type="ECO:0000256" key="2">
    <source>
        <dbReference type="ARBA" id="ARBA00022840"/>
    </source>
</evidence>
<keyword evidence="6" id="KW-1185">Reference proteome</keyword>
<dbReference type="SUPFAM" id="SSF51998">
    <property type="entry name" value="PFL-like glycyl radical enzymes"/>
    <property type="match status" value="1"/>
</dbReference>
<dbReference type="AlphaFoldDB" id="A0A1W2AZJ0"/>
<dbReference type="InterPro" id="IPR005144">
    <property type="entry name" value="ATP-cone_dom"/>
</dbReference>
<dbReference type="NCBIfam" id="NF006126">
    <property type="entry name" value="PRK08270.1"/>
    <property type="match status" value="1"/>
</dbReference>
<evidence type="ECO:0000259" key="4">
    <source>
        <dbReference type="PROSITE" id="PS51161"/>
    </source>
</evidence>
<dbReference type="GO" id="GO:0006260">
    <property type="term" value="P:DNA replication"/>
    <property type="evidence" value="ECO:0007669"/>
    <property type="project" value="InterPro"/>
</dbReference>
<dbReference type="InterPro" id="IPR012833">
    <property type="entry name" value="NrdD"/>
</dbReference>
<keyword evidence="1 3" id="KW-0547">Nucleotide-binding</keyword>
<dbReference type="Pfam" id="PF13597">
    <property type="entry name" value="NRDD"/>
    <property type="match status" value="1"/>
</dbReference>
<dbReference type="NCBIfam" id="TIGR02487">
    <property type="entry name" value="NrdD"/>
    <property type="match status" value="1"/>
</dbReference>
<dbReference type="Gene3D" id="3.20.70.20">
    <property type="match status" value="1"/>
</dbReference>
<evidence type="ECO:0000256" key="3">
    <source>
        <dbReference type="PROSITE-ProRule" id="PRU00492"/>
    </source>
</evidence>
<keyword evidence="2 3" id="KW-0067">ATP-binding</keyword>
<evidence type="ECO:0000313" key="6">
    <source>
        <dbReference type="Proteomes" id="UP000192418"/>
    </source>
</evidence>
<dbReference type="EMBL" id="FWXY01000006">
    <property type="protein sequence ID" value="SMC66123.1"/>
    <property type="molecule type" value="Genomic_DNA"/>
</dbReference>
<dbReference type="RefSeq" id="WP_084068202.1">
    <property type="nucleotide sequence ID" value="NZ_FWXY01000006.1"/>
</dbReference>
<dbReference type="GO" id="GO:0005524">
    <property type="term" value="F:ATP binding"/>
    <property type="evidence" value="ECO:0007669"/>
    <property type="project" value="UniProtKB-UniRule"/>
</dbReference>
<feature type="domain" description="ATP-cone" evidence="4">
    <location>
        <begin position="3"/>
        <end position="95"/>
    </location>
</feature>
<dbReference type="GO" id="GO:0009265">
    <property type="term" value="P:2'-deoxyribonucleotide biosynthetic process"/>
    <property type="evidence" value="ECO:0007669"/>
    <property type="project" value="TreeGrafter"/>
</dbReference>
<dbReference type="Pfam" id="PF03477">
    <property type="entry name" value="ATP-cone"/>
    <property type="match status" value="1"/>
</dbReference>
<dbReference type="GO" id="GO:0031250">
    <property type="term" value="C:anaerobic ribonucleoside-triphosphate reductase complex"/>
    <property type="evidence" value="ECO:0007669"/>
    <property type="project" value="TreeGrafter"/>
</dbReference>
<accession>A0A1W2AZJ0</accession>
<organism evidence="5 6">
    <name type="scientific">Desulfocicer vacuolatum DSM 3385</name>
    <dbReference type="NCBI Taxonomy" id="1121400"/>
    <lineage>
        <taxon>Bacteria</taxon>
        <taxon>Pseudomonadati</taxon>
        <taxon>Thermodesulfobacteriota</taxon>
        <taxon>Desulfobacteria</taxon>
        <taxon>Desulfobacterales</taxon>
        <taxon>Desulfobacteraceae</taxon>
        <taxon>Desulfocicer</taxon>
    </lineage>
</organism>
<evidence type="ECO:0000256" key="1">
    <source>
        <dbReference type="ARBA" id="ARBA00022741"/>
    </source>
</evidence>
<dbReference type="CDD" id="cd01675">
    <property type="entry name" value="RNR_III"/>
    <property type="match status" value="1"/>
</dbReference>
<dbReference type="PROSITE" id="PS51161">
    <property type="entry name" value="ATP_CONE"/>
    <property type="match status" value="1"/>
</dbReference>
<dbReference type="OrthoDB" id="9762933at2"/>
<protein>
    <submittedName>
        <fullName evidence="5">Ribonucleoside-triphosphate reductase class III catalytic subunit</fullName>
    </submittedName>
</protein>
<dbReference type="Proteomes" id="UP000192418">
    <property type="component" value="Unassembled WGS sequence"/>
</dbReference>
<dbReference type="PANTHER" id="PTHR21075:SF0">
    <property type="entry name" value="ANAEROBIC RIBONUCLEOSIDE-TRIPHOSPHATE REDUCTASE"/>
    <property type="match status" value="1"/>
</dbReference>
<evidence type="ECO:0000313" key="5">
    <source>
        <dbReference type="EMBL" id="SMC66123.1"/>
    </source>
</evidence>
<dbReference type="GO" id="GO:0008998">
    <property type="term" value="F:ribonucleoside-triphosphate reductase (thioredoxin) activity"/>
    <property type="evidence" value="ECO:0007669"/>
    <property type="project" value="InterPro"/>
</dbReference>